<dbReference type="Proteomes" id="UP000799779">
    <property type="component" value="Unassembled WGS sequence"/>
</dbReference>
<protein>
    <submittedName>
        <fullName evidence="1">Uncharacterized protein</fullName>
    </submittedName>
</protein>
<organism evidence="1 2">
    <name type="scientific">Amniculicola lignicola CBS 123094</name>
    <dbReference type="NCBI Taxonomy" id="1392246"/>
    <lineage>
        <taxon>Eukaryota</taxon>
        <taxon>Fungi</taxon>
        <taxon>Dikarya</taxon>
        <taxon>Ascomycota</taxon>
        <taxon>Pezizomycotina</taxon>
        <taxon>Dothideomycetes</taxon>
        <taxon>Pleosporomycetidae</taxon>
        <taxon>Pleosporales</taxon>
        <taxon>Amniculicolaceae</taxon>
        <taxon>Amniculicola</taxon>
    </lineage>
</organism>
<keyword evidence="2" id="KW-1185">Reference proteome</keyword>
<gene>
    <name evidence="1" type="ORF">P154DRAFT_179580</name>
</gene>
<evidence type="ECO:0000313" key="2">
    <source>
        <dbReference type="Proteomes" id="UP000799779"/>
    </source>
</evidence>
<name>A0A6A5WZJ7_9PLEO</name>
<accession>A0A6A5WZJ7</accession>
<dbReference type="EMBL" id="ML977558">
    <property type="protein sequence ID" value="KAF2006957.1"/>
    <property type="molecule type" value="Genomic_DNA"/>
</dbReference>
<reference evidence="1" key="1">
    <citation type="journal article" date="2020" name="Stud. Mycol.">
        <title>101 Dothideomycetes genomes: a test case for predicting lifestyles and emergence of pathogens.</title>
        <authorList>
            <person name="Haridas S."/>
            <person name="Albert R."/>
            <person name="Binder M."/>
            <person name="Bloem J."/>
            <person name="Labutti K."/>
            <person name="Salamov A."/>
            <person name="Andreopoulos B."/>
            <person name="Baker S."/>
            <person name="Barry K."/>
            <person name="Bills G."/>
            <person name="Bluhm B."/>
            <person name="Cannon C."/>
            <person name="Castanera R."/>
            <person name="Culley D."/>
            <person name="Daum C."/>
            <person name="Ezra D."/>
            <person name="Gonzalez J."/>
            <person name="Henrissat B."/>
            <person name="Kuo A."/>
            <person name="Liang C."/>
            <person name="Lipzen A."/>
            <person name="Lutzoni F."/>
            <person name="Magnuson J."/>
            <person name="Mondo S."/>
            <person name="Nolan M."/>
            <person name="Ohm R."/>
            <person name="Pangilinan J."/>
            <person name="Park H.-J."/>
            <person name="Ramirez L."/>
            <person name="Alfaro M."/>
            <person name="Sun H."/>
            <person name="Tritt A."/>
            <person name="Yoshinaga Y."/>
            <person name="Zwiers L.-H."/>
            <person name="Turgeon B."/>
            <person name="Goodwin S."/>
            <person name="Spatafora J."/>
            <person name="Crous P."/>
            <person name="Grigoriev I."/>
        </authorList>
    </citation>
    <scope>NUCLEOTIDE SEQUENCE</scope>
    <source>
        <strain evidence="1">CBS 123094</strain>
    </source>
</reference>
<proteinExistence type="predicted"/>
<dbReference type="AlphaFoldDB" id="A0A6A5WZJ7"/>
<evidence type="ECO:0000313" key="1">
    <source>
        <dbReference type="EMBL" id="KAF2006957.1"/>
    </source>
</evidence>
<sequence length="168" mass="18814">MAFFLLHGSWVGFATHQYRAWDAMHMHGLCALHSLARLRVEMRASQSKSRINGGLGRPPVAARRVLVSPVTLSDGGRLLGMYDYSWGTMWHGLLTSLSGRHGFGRVRGRRGMAVYVRGAPYSWTWRPMMVGREGYVGYTSVRFLKSLLGSCRRRNAEASIGRLVGSRN</sequence>